<accession>A0ABU3BUM2</accession>
<evidence type="ECO:0000313" key="2">
    <source>
        <dbReference type="Proteomes" id="UP001267426"/>
    </source>
</evidence>
<proteinExistence type="predicted"/>
<reference evidence="1 2" key="1">
    <citation type="submission" date="2023-09" db="EMBL/GenBank/DDBJ databases">
        <authorList>
            <person name="Rey-Velasco X."/>
        </authorList>
    </citation>
    <scope>NUCLEOTIDE SEQUENCE [LARGE SCALE GENOMIC DNA]</scope>
    <source>
        <strain evidence="1 2">F394</strain>
    </source>
</reference>
<dbReference type="Proteomes" id="UP001267426">
    <property type="component" value="Unassembled WGS sequence"/>
</dbReference>
<name>A0ABU3BUM2_9BACT</name>
<evidence type="ECO:0000313" key="1">
    <source>
        <dbReference type="EMBL" id="MDT0632989.1"/>
    </source>
</evidence>
<dbReference type="EMBL" id="JAVRHT010000045">
    <property type="protein sequence ID" value="MDT0632989.1"/>
    <property type="molecule type" value="Genomic_DNA"/>
</dbReference>
<protein>
    <submittedName>
        <fullName evidence="1">Uncharacterized protein</fullName>
    </submittedName>
</protein>
<keyword evidence="2" id="KW-1185">Reference proteome</keyword>
<organism evidence="1 2">
    <name type="scientific">Rubrivirga litoralis</name>
    <dbReference type="NCBI Taxonomy" id="3075598"/>
    <lineage>
        <taxon>Bacteria</taxon>
        <taxon>Pseudomonadati</taxon>
        <taxon>Rhodothermota</taxon>
        <taxon>Rhodothermia</taxon>
        <taxon>Rhodothermales</taxon>
        <taxon>Rubricoccaceae</taxon>
        <taxon>Rubrivirga</taxon>
    </lineage>
</organism>
<sequence length="89" mass="9811">MPLDLPAPSFLIAAVRRAHVESERGARFVDFLDRLAAREAARDPETGLTAAEAERERAYRVRARFAEHRRVGGDEAFPRPALAGGRQAA</sequence>
<comment type="caution">
    <text evidence="1">The sequence shown here is derived from an EMBL/GenBank/DDBJ whole genome shotgun (WGS) entry which is preliminary data.</text>
</comment>
<dbReference type="RefSeq" id="WP_311665432.1">
    <property type="nucleotide sequence ID" value="NZ_JAVRHT010000045.1"/>
</dbReference>
<gene>
    <name evidence="1" type="ORF">RM540_14620</name>
</gene>